<dbReference type="Gene3D" id="1.20.120.550">
    <property type="entry name" value="Membrane associated eicosanoid/glutathione metabolism-like domain"/>
    <property type="match status" value="1"/>
</dbReference>
<comment type="subcellular location">
    <subcellularLocation>
        <location evidence="1">Membrane</location>
    </subcellularLocation>
</comment>
<dbReference type="InterPro" id="IPR001129">
    <property type="entry name" value="Membr-assoc_MAPEG"/>
</dbReference>
<keyword evidence="4 5" id="KW-0472">Membrane</keyword>
<dbReference type="KEGG" id="pmak:PMPD1_2555"/>
<protein>
    <submittedName>
        <fullName evidence="6">Membrane protein</fullName>
    </submittedName>
</protein>
<evidence type="ECO:0000256" key="2">
    <source>
        <dbReference type="ARBA" id="ARBA00022692"/>
    </source>
</evidence>
<evidence type="ECO:0000313" key="7">
    <source>
        <dbReference type="Proteomes" id="UP000505325"/>
    </source>
</evidence>
<dbReference type="SUPFAM" id="SSF161084">
    <property type="entry name" value="MAPEG domain-like"/>
    <property type="match status" value="1"/>
</dbReference>
<dbReference type="Proteomes" id="UP000505325">
    <property type="component" value="Chromosome"/>
</dbReference>
<evidence type="ECO:0000313" key="6">
    <source>
        <dbReference type="EMBL" id="QKJ87497.1"/>
    </source>
</evidence>
<evidence type="ECO:0000256" key="5">
    <source>
        <dbReference type="SAM" id="Phobius"/>
    </source>
</evidence>
<accession>A0A6M8UGG3</accession>
<keyword evidence="7" id="KW-1185">Reference proteome</keyword>
<organism evidence="6 7">
    <name type="scientific">Paramixta manurensis</name>
    <dbReference type="NCBI Taxonomy" id="2740817"/>
    <lineage>
        <taxon>Bacteria</taxon>
        <taxon>Pseudomonadati</taxon>
        <taxon>Pseudomonadota</taxon>
        <taxon>Gammaproteobacteria</taxon>
        <taxon>Enterobacterales</taxon>
        <taxon>Erwiniaceae</taxon>
        <taxon>Paramixta</taxon>
    </lineage>
</organism>
<name>A0A6M8UGG3_9GAMM</name>
<feature type="transmembrane region" description="Helical" evidence="5">
    <location>
        <begin position="71"/>
        <end position="91"/>
    </location>
</feature>
<keyword evidence="2 5" id="KW-0812">Transmembrane</keyword>
<reference evidence="6 7" key="1">
    <citation type="submission" date="2020-06" db="EMBL/GenBank/DDBJ databases">
        <title>Genome sequence of Paramixta manurensis strain PD-1.</title>
        <authorList>
            <person name="Lee C.W."/>
            <person name="Kim J."/>
        </authorList>
    </citation>
    <scope>NUCLEOTIDE SEQUENCE [LARGE SCALE GENOMIC DNA]</scope>
    <source>
        <strain evidence="6 7">PD-1</strain>
    </source>
</reference>
<sequence>MVSALYVVLGALFLLKFTADVVKLRRQFRVAHGDGGFDELRTAIRIHGNATENIPVAALLLVMMEMNGAEVWMLHLTGLAFFLGRAMHFYGMRHSIIIWRRNGMIFTLLALVGMVVLNLIYLPWDLIFTLH</sequence>
<dbReference type="Pfam" id="PF01124">
    <property type="entry name" value="MAPEG"/>
    <property type="match status" value="1"/>
</dbReference>
<evidence type="ECO:0000256" key="3">
    <source>
        <dbReference type="ARBA" id="ARBA00022989"/>
    </source>
</evidence>
<dbReference type="RefSeq" id="WP_173634435.1">
    <property type="nucleotide sequence ID" value="NZ_CP054212.1"/>
</dbReference>
<feature type="transmembrane region" description="Helical" evidence="5">
    <location>
        <begin position="103"/>
        <end position="124"/>
    </location>
</feature>
<dbReference type="GO" id="GO:0016020">
    <property type="term" value="C:membrane"/>
    <property type="evidence" value="ECO:0007669"/>
    <property type="project" value="UniProtKB-SubCell"/>
</dbReference>
<dbReference type="PANTHER" id="PTHR35814:SF1">
    <property type="entry name" value="GLUTATHIONE S-TRANSFERASE-RELATED"/>
    <property type="match status" value="1"/>
</dbReference>
<proteinExistence type="predicted"/>
<dbReference type="PANTHER" id="PTHR35814">
    <property type="match status" value="1"/>
</dbReference>
<dbReference type="EMBL" id="CP054212">
    <property type="protein sequence ID" value="QKJ87497.1"/>
    <property type="molecule type" value="Genomic_DNA"/>
</dbReference>
<keyword evidence="3 5" id="KW-1133">Transmembrane helix</keyword>
<dbReference type="AlphaFoldDB" id="A0A6M8UGG3"/>
<dbReference type="InterPro" id="IPR023352">
    <property type="entry name" value="MAPEG-like_dom_sf"/>
</dbReference>
<evidence type="ECO:0000256" key="1">
    <source>
        <dbReference type="ARBA" id="ARBA00004370"/>
    </source>
</evidence>
<gene>
    <name evidence="6" type="ORF">PMPD1_2555</name>
</gene>
<evidence type="ECO:0000256" key="4">
    <source>
        <dbReference type="ARBA" id="ARBA00023136"/>
    </source>
</evidence>